<evidence type="ECO:0000256" key="2">
    <source>
        <dbReference type="SAM" id="Phobius"/>
    </source>
</evidence>
<dbReference type="Proteomes" id="UP001200537">
    <property type="component" value="Unassembled WGS sequence"/>
</dbReference>
<dbReference type="InterPro" id="IPR019277">
    <property type="entry name" value="DUF2304"/>
</dbReference>
<reference evidence="3" key="1">
    <citation type="submission" date="2022-01" db="EMBL/GenBank/DDBJ databases">
        <title>Collection of gut derived symbiotic bacterial strains cultured from healthy donors.</title>
        <authorList>
            <person name="Lin H."/>
            <person name="Kohout C."/>
            <person name="Waligurski E."/>
            <person name="Pamer E.G."/>
        </authorList>
    </citation>
    <scope>NUCLEOTIDE SEQUENCE</scope>
    <source>
        <strain evidence="3">DFI.7.46</strain>
    </source>
</reference>
<evidence type="ECO:0000313" key="4">
    <source>
        <dbReference type="Proteomes" id="UP001200537"/>
    </source>
</evidence>
<feature type="compositionally biased region" description="Polar residues" evidence="1">
    <location>
        <begin position="119"/>
        <end position="143"/>
    </location>
</feature>
<evidence type="ECO:0000313" key="3">
    <source>
        <dbReference type="EMBL" id="MCG4618011.1"/>
    </source>
</evidence>
<feature type="transmembrane region" description="Helical" evidence="2">
    <location>
        <begin position="67"/>
        <end position="84"/>
    </location>
</feature>
<keyword evidence="2" id="KW-0472">Membrane</keyword>
<dbReference type="AlphaFoldDB" id="A0AAJ1BC93"/>
<name>A0AAJ1BC93_9ACTO</name>
<accession>A0AAJ1BC93</accession>
<comment type="caution">
    <text evidence="3">The sequence shown here is derived from an EMBL/GenBank/DDBJ whole genome shotgun (WGS) entry which is preliminary data.</text>
</comment>
<protein>
    <submittedName>
        <fullName evidence="3">DUF2304 domain-containing protein</fullName>
    </submittedName>
</protein>
<dbReference type="Pfam" id="PF10066">
    <property type="entry name" value="DUF2304"/>
    <property type="match status" value="1"/>
</dbReference>
<organism evidence="3 4">
    <name type="scientific">Varibaculum cambriense</name>
    <dbReference type="NCBI Taxonomy" id="184870"/>
    <lineage>
        <taxon>Bacteria</taxon>
        <taxon>Bacillati</taxon>
        <taxon>Actinomycetota</taxon>
        <taxon>Actinomycetes</taxon>
        <taxon>Actinomycetales</taxon>
        <taxon>Actinomycetaceae</taxon>
        <taxon>Varibaculum</taxon>
    </lineage>
</organism>
<gene>
    <name evidence="3" type="ORF">L0M99_05840</name>
</gene>
<dbReference type="RefSeq" id="WP_238128064.1">
    <property type="nucleotide sequence ID" value="NZ_JAGZVZ010000002.1"/>
</dbReference>
<keyword evidence="2" id="KW-1133">Transmembrane helix</keyword>
<keyword evidence="2" id="KW-0812">Transmembrane</keyword>
<dbReference type="EMBL" id="JAKNHJ010000010">
    <property type="protein sequence ID" value="MCG4618011.1"/>
    <property type="molecule type" value="Genomic_DNA"/>
</dbReference>
<feature type="transmembrane region" description="Helical" evidence="2">
    <location>
        <begin position="35"/>
        <end position="55"/>
    </location>
</feature>
<feature type="region of interest" description="Disordered" evidence="1">
    <location>
        <begin position="112"/>
        <end position="143"/>
    </location>
</feature>
<sequence>MLIKILLIVLVLLLSLYMFKANLGAKQTAWRRLGILAFAVAAVVVVIFPGITTTVARFVGVGRGADLLLYGLVIVVLYNMLMQAKQRNAAERRLTKLAREVAITHTVLGEDEKRVPSAVSGNPTESISNVSGDGAPQQPSEHS</sequence>
<proteinExistence type="predicted"/>
<evidence type="ECO:0000256" key="1">
    <source>
        <dbReference type="SAM" id="MobiDB-lite"/>
    </source>
</evidence>